<name>A0A9N9RWW0_9DIPT</name>
<evidence type="ECO:0000313" key="1">
    <source>
        <dbReference type="EMBL" id="CAG9805375.1"/>
    </source>
</evidence>
<dbReference type="EMBL" id="OU895878">
    <property type="protein sequence ID" value="CAG9805375.1"/>
    <property type="molecule type" value="Genomic_DNA"/>
</dbReference>
<protein>
    <submittedName>
        <fullName evidence="1">Uncharacterized protein</fullName>
    </submittedName>
</protein>
<organism evidence="1 2">
    <name type="scientific">Chironomus riparius</name>
    <dbReference type="NCBI Taxonomy" id="315576"/>
    <lineage>
        <taxon>Eukaryota</taxon>
        <taxon>Metazoa</taxon>
        <taxon>Ecdysozoa</taxon>
        <taxon>Arthropoda</taxon>
        <taxon>Hexapoda</taxon>
        <taxon>Insecta</taxon>
        <taxon>Pterygota</taxon>
        <taxon>Neoptera</taxon>
        <taxon>Endopterygota</taxon>
        <taxon>Diptera</taxon>
        <taxon>Nematocera</taxon>
        <taxon>Chironomoidea</taxon>
        <taxon>Chironomidae</taxon>
        <taxon>Chironominae</taxon>
        <taxon>Chironomus</taxon>
    </lineage>
</organism>
<dbReference type="AlphaFoldDB" id="A0A9N9RWW0"/>
<gene>
    <name evidence="1" type="ORF">CHIRRI_LOCUS8247</name>
</gene>
<evidence type="ECO:0000313" key="2">
    <source>
        <dbReference type="Proteomes" id="UP001153620"/>
    </source>
</evidence>
<reference evidence="1" key="1">
    <citation type="submission" date="2022-01" db="EMBL/GenBank/DDBJ databases">
        <authorList>
            <person name="King R."/>
        </authorList>
    </citation>
    <scope>NUCLEOTIDE SEQUENCE</scope>
</reference>
<keyword evidence="2" id="KW-1185">Reference proteome</keyword>
<dbReference type="Proteomes" id="UP001153620">
    <property type="component" value="Chromosome 2"/>
</dbReference>
<proteinExistence type="predicted"/>
<accession>A0A9N9RWW0</accession>
<sequence length="35" mass="4061">MYSEHVFVISLCKKHYAHLSTLSECTLKYTLITSL</sequence>
<reference evidence="1" key="2">
    <citation type="submission" date="2022-10" db="EMBL/GenBank/DDBJ databases">
        <authorList>
            <consortium name="ENA_rothamsted_submissions"/>
            <consortium name="culmorum"/>
            <person name="King R."/>
        </authorList>
    </citation>
    <scope>NUCLEOTIDE SEQUENCE</scope>
</reference>